<dbReference type="InterPro" id="IPR036611">
    <property type="entry name" value="Trigger_fac_ribosome-bd_sf"/>
</dbReference>
<dbReference type="InterPro" id="IPR008881">
    <property type="entry name" value="Trigger_fac_ribosome-bd_bac"/>
</dbReference>
<dbReference type="FunFam" id="3.10.50.40:FF:000001">
    <property type="entry name" value="Trigger factor"/>
    <property type="match status" value="1"/>
</dbReference>
<comment type="catalytic activity">
    <reaction evidence="1">
        <text>[protein]-peptidylproline (omega=180) = [protein]-peptidylproline (omega=0)</text>
        <dbReference type="Rhea" id="RHEA:16237"/>
        <dbReference type="Rhea" id="RHEA-COMP:10747"/>
        <dbReference type="Rhea" id="RHEA-COMP:10748"/>
        <dbReference type="ChEBI" id="CHEBI:83833"/>
        <dbReference type="ChEBI" id="CHEBI:83834"/>
        <dbReference type="EC" id="5.2.1.8"/>
    </reaction>
</comment>
<dbReference type="PIRSF" id="PIRSF003095">
    <property type="entry name" value="Trigger_factor"/>
    <property type="match status" value="1"/>
</dbReference>
<dbReference type="PROSITE" id="PS50059">
    <property type="entry name" value="FKBP_PPIASE"/>
    <property type="match status" value="1"/>
</dbReference>
<evidence type="ECO:0000259" key="7">
    <source>
        <dbReference type="PROSITE" id="PS50059"/>
    </source>
</evidence>
<evidence type="ECO:0000256" key="5">
    <source>
        <dbReference type="ARBA" id="ARBA00023186"/>
    </source>
</evidence>
<dbReference type="AlphaFoldDB" id="A0A381NWN3"/>
<evidence type="ECO:0000256" key="6">
    <source>
        <dbReference type="ARBA" id="ARBA00023235"/>
    </source>
</evidence>
<gene>
    <name evidence="8" type="ORF">METZ01_LOCUS11886</name>
</gene>
<evidence type="ECO:0000256" key="1">
    <source>
        <dbReference type="ARBA" id="ARBA00000971"/>
    </source>
</evidence>
<evidence type="ECO:0000313" key="8">
    <source>
        <dbReference type="EMBL" id="SUZ59032.1"/>
    </source>
</evidence>
<dbReference type="InterPro" id="IPR027304">
    <property type="entry name" value="Trigger_fact/SurA_dom_sf"/>
</dbReference>
<dbReference type="Pfam" id="PF00254">
    <property type="entry name" value="FKBP_C"/>
    <property type="match status" value="1"/>
</dbReference>
<feature type="domain" description="PPIase FKBP-type" evidence="7">
    <location>
        <begin position="161"/>
        <end position="256"/>
    </location>
</feature>
<dbReference type="EC" id="5.2.1.8" evidence="3"/>
<organism evidence="8">
    <name type="scientific">marine metagenome</name>
    <dbReference type="NCBI Taxonomy" id="408172"/>
    <lineage>
        <taxon>unclassified sequences</taxon>
        <taxon>metagenomes</taxon>
        <taxon>ecological metagenomes</taxon>
    </lineage>
</organism>
<dbReference type="GO" id="GO:0043022">
    <property type="term" value="F:ribosome binding"/>
    <property type="evidence" value="ECO:0007669"/>
    <property type="project" value="TreeGrafter"/>
</dbReference>
<evidence type="ECO:0000256" key="2">
    <source>
        <dbReference type="ARBA" id="ARBA00005464"/>
    </source>
</evidence>
<proteinExistence type="inferred from homology"/>
<dbReference type="InterPro" id="IPR046357">
    <property type="entry name" value="PPIase_dom_sf"/>
</dbReference>
<comment type="similarity">
    <text evidence="2">Belongs to the FKBP-type PPIase family. Tig subfamily.</text>
</comment>
<dbReference type="SUPFAM" id="SSF102735">
    <property type="entry name" value="Trigger factor ribosome-binding domain"/>
    <property type="match status" value="1"/>
</dbReference>
<dbReference type="GO" id="GO:0003755">
    <property type="term" value="F:peptidyl-prolyl cis-trans isomerase activity"/>
    <property type="evidence" value="ECO:0007669"/>
    <property type="project" value="UniProtKB-KW"/>
</dbReference>
<keyword evidence="6" id="KW-0413">Isomerase</keyword>
<dbReference type="Gene3D" id="1.10.3120.10">
    <property type="entry name" value="Trigger factor, C-terminal domain"/>
    <property type="match status" value="1"/>
</dbReference>
<dbReference type="GO" id="GO:0043335">
    <property type="term" value="P:protein unfolding"/>
    <property type="evidence" value="ECO:0007669"/>
    <property type="project" value="TreeGrafter"/>
</dbReference>
<dbReference type="Gene3D" id="3.30.70.1050">
    <property type="entry name" value="Trigger factor ribosome-binding domain"/>
    <property type="match status" value="1"/>
</dbReference>
<protein>
    <recommendedName>
        <fullName evidence="3">peptidylprolyl isomerase</fullName>
        <ecNumber evidence="3">5.2.1.8</ecNumber>
    </recommendedName>
</protein>
<dbReference type="SUPFAM" id="SSF109998">
    <property type="entry name" value="Triger factor/SurA peptide-binding domain-like"/>
    <property type="match status" value="1"/>
</dbReference>
<name>A0A381NWN3_9ZZZZ</name>
<keyword evidence="5" id="KW-0143">Chaperone</keyword>
<dbReference type="Pfam" id="PF05697">
    <property type="entry name" value="Trigger_N"/>
    <property type="match status" value="1"/>
</dbReference>
<dbReference type="PANTHER" id="PTHR30560:SF3">
    <property type="entry name" value="TRIGGER FACTOR-LIKE PROTEIN TIG, CHLOROPLASTIC"/>
    <property type="match status" value="1"/>
</dbReference>
<dbReference type="NCBIfam" id="TIGR00115">
    <property type="entry name" value="tig"/>
    <property type="match status" value="1"/>
</dbReference>
<dbReference type="EMBL" id="UINC01000658">
    <property type="protein sequence ID" value="SUZ59032.1"/>
    <property type="molecule type" value="Genomic_DNA"/>
</dbReference>
<dbReference type="GO" id="GO:0015031">
    <property type="term" value="P:protein transport"/>
    <property type="evidence" value="ECO:0007669"/>
    <property type="project" value="InterPro"/>
</dbReference>
<sequence>MKTSLNTLEGLKRSLVVELPIDTFNEKTDKIMQNLAKQARVDGFRKGKVPATVLRQRFGANAKADATNEIVTETLPEALADAQISPATQPSLTKVESEDSDNFIYTIEFEVFPEISVSSLAGLTIDQISAKVTEEDEEKSLQDLQDRATEYKSVKRKSKEGDRLIIDFEGLLEGESFEGGAAEGFEIILGRGAMIDGFEQGLIDVASGKELEIKATFPEDYHVENLAGREAIFKVKVNEVGSPKQLKLDDELANKYGEKDFETMKTRIANQMQIELASRVEQQNKGTTFTALLEANSFEVPEASIDAEANNMLKDMESRMEQQGIPSNNKISNDLFKEEATRRVKLGLLVNKIAKDYEIKPEKEQVDAKLKEMSMAYGESAAQMIEWYNSDPSRLESIESIVVEQLVVEHITSEARVNIKEKTFQEIMGPQN</sequence>
<dbReference type="SUPFAM" id="SSF54534">
    <property type="entry name" value="FKBP-like"/>
    <property type="match status" value="1"/>
</dbReference>
<dbReference type="Pfam" id="PF05698">
    <property type="entry name" value="Trigger_C"/>
    <property type="match status" value="1"/>
</dbReference>
<reference evidence="8" key="1">
    <citation type="submission" date="2018-05" db="EMBL/GenBank/DDBJ databases">
        <authorList>
            <person name="Lanie J.A."/>
            <person name="Ng W.-L."/>
            <person name="Kazmierczak K.M."/>
            <person name="Andrzejewski T.M."/>
            <person name="Davidsen T.M."/>
            <person name="Wayne K.J."/>
            <person name="Tettelin H."/>
            <person name="Glass J.I."/>
            <person name="Rusch D."/>
            <person name="Podicherti R."/>
            <person name="Tsui H.-C.T."/>
            <person name="Winkler M.E."/>
        </authorList>
    </citation>
    <scope>NUCLEOTIDE SEQUENCE</scope>
</reference>
<accession>A0A381NWN3</accession>
<dbReference type="GO" id="GO:0044183">
    <property type="term" value="F:protein folding chaperone"/>
    <property type="evidence" value="ECO:0007669"/>
    <property type="project" value="TreeGrafter"/>
</dbReference>
<dbReference type="InterPro" id="IPR037041">
    <property type="entry name" value="Trigger_fac_C_sf"/>
</dbReference>
<keyword evidence="4" id="KW-0697">Rotamase</keyword>
<dbReference type="InterPro" id="IPR008880">
    <property type="entry name" value="Trigger_fac_C"/>
</dbReference>
<evidence type="ECO:0000256" key="4">
    <source>
        <dbReference type="ARBA" id="ARBA00023110"/>
    </source>
</evidence>
<dbReference type="InterPro" id="IPR001179">
    <property type="entry name" value="PPIase_FKBP_dom"/>
</dbReference>
<dbReference type="Gene3D" id="3.10.50.40">
    <property type="match status" value="1"/>
</dbReference>
<dbReference type="GO" id="GO:0051083">
    <property type="term" value="P:'de novo' cotranslational protein folding"/>
    <property type="evidence" value="ECO:0007669"/>
    <property type="project" value="TreeGrafter"/>
</dbReference>
<evidence type="ECO:0000256" key="3">
    <source>
        <dbReference type="ARBA" id="ARBA00013194"/>
    </source>
</evidence>
<dbReference type="InterPro" id="IPR005215">
    <property type="entry name" value="Trig_fac"/>
</dbReference>
<dbReference type="PANTHER" id="PTHR30560">
    <property type="entry name" value="TRIGGER FACTOR CHAPERONE AND PEPTIDYL-PROLYL CIS/TRANS ISOMERASE"/>
    <property type="match status" value="1"/>
</dbReference>
<dbReference type="HAMAP" id="MF_00303">
    <property type="entry name" value="Trigger_factor_Tig"/>
    <property type="match status" value="1"/>
</dbReference>